<evidence type="ECO:0000256" key="1">
    <source>
        <dbReference type="ARBA" id="ARBA00004651"/>
    </source>
</evidence>
<evidence type="ECO:0000256" key="2">
    <source>
        <dbReference type="ARBA" id="ARBA00008806"/>
    </source>
</evidence>
<dbReference type="Pfam" id="PF02534">
    <property type="entry name" value="T4SS-DNA_transf"/>
    <property type="match status" value="1"/>
</dbReference>
<keyword evidence="3" id="KW-1003">Cell membrane</keyword>
<comment type="subcellular location">
    <subcellularLocation>
        <location evidence="1">Cell membrane</location>
        <topology evidence="1">Multi-pass membrane protein</topology>
    </subcellularLocation>
</comment>
<dbReference type="OrthoDB" id="9759295at2"/>
<evidence type="ECO:0000256" key="5">
    <source>
        <dbReference type="ARBA" id="ARBA00022989"/>
    </source>
</evidence>
<feature type="region of interest" description="Disordered" evidence="7">
    <location>
        <begin position="610"/>
        <end position="634"/>
    </location>
</feature>
<accession>A0A327KL07</accession>
<protein>
    <recommendedName>
        <fullName evidence="10">Conjugal transfer protein TraG</fullName>
    </recommendedName>
</protein>
<dbReference type="PANTHER" id="PTHR37937">
    <property type="entry name" value="CONJUGATIVE TRANSFER: DNA TRANSPORT"/>
    <property type="match status" value="1"/>
</dbReference>
<dbReference type="InterPro" id="IPR027417">
    <property type="entry name" value="P-loop_NTPase"/>
</dbReference>
<keyword evidence="4" id="KW-0812">Transmembrane</keyword>
<proteinExistence type="inferred from homology"/>
<reference evidence="8 9" key="1">
    <citation type="submission" date="2017-07" db="EMBL/GenBank/DDBJ databases">
        <title>Draft Genome Sequences of Select Purple Nonsulfur Bacteria.</title>
        <authorList>
            <person name="Lasarre B."/>
            <person name="Mckinlay J.B."/>
        </authorList>
    </citation>
    <scope>NUCLEOTIDE SEQUENCE [LARGE SCALE GENOMIC DNA]</scope>
    <source>
        <strain evidence="8 9">DSM 11907</strain>
    </source>
</reference>
<dbReference type="Proteomes" id="UP000248863">
    <property type="component" value="Unassembled WGS sequence"/>
</dbReference>
<evidence type="ECO:0008006" key="10">
    <source>
        <dbReference type="Google" id="ProtNLM"/>
    </source>
</evidence>
<dbReference type="PANTHER" id="PTHR37937:SF1">
    <property type="entry name" value="CONJUGATIVE TRANSFER: DNA TRANSPORT"/>
    <property type="match status" value="1"/>
</dbReference>
<evidence type="ECO:0000256" key="7">
    <source>
        <dbReference type="SAM" id="MobiDB-lite"/>
    </source>
</evidence>
<evidence type="ECO:0000256" key="3">
    <source>
        <dbReference type="ARBA" id="ARBA00022475"/>
    </source>
</evidence>
<dbReference type="EMBL" id="NPEU01000086">
    <property type="protein sequence ID" value="RAI39187.1"/>
    <property type="molecule type" value="Genomic_DNA"/>
</dbReference>
<evidence type="ECO:0000313" key="8">
    <source>
        <dbReference type="EMBL" id="RAI39187.1"/>
    </source>
</evidence>
<dbReference type="GO" id="GO:0005886">
    <property type="term" value="C:plasma membrane"/>
    <property type="evidence" value="ECO:0007669"/>
    <property type="project" value="UniProtKB-SubCell"/>
</dbReference>
<evidence type="ECO:0000256" key="4">
    <source>
        <dbReference type="ARBA" id="ARBA00022692"/>
    </source>
</evidence>
<evidence type="ECO:0000256" key="6">
    <source>
        <dbReference type="ARBA" id="ARBA00023136"/>
    </source>
</evidence>
<name>A0A327KL07_9BRAD</name>
<dbReference type="InterPro" id="IPR003688">
    <property type="entry name" value="TraG/VirD4"/>
</dbReference>
<sequence>METREFDNQEIADFLDNLDRKFQNRSGTYCHRWAQEESSSLGYAHPALTFCRPLRDMTEYEIFVLKLIELLEFIEFFNDGTTLMEALRASIAYGDGRCTVRYDRENMASIAKMLGPRQYYPHPVADTVRGIERLVGNLDQAASVFPALNRWLQRHVGRSSASAASGSLAFSTTPGPYGLAIGVSETSGQMMHYRGEASLLTIAPPGKGKTQCHVLPTLATYPGPIIALDVKGECYAATHELREHLGHHVIRFAPTEPDPDKSARYNPLAFVDDHPDELWESARFLADLMVLVRSASEPVWETMGKELLTLFIAYTVHTCPEEERTLQKVLDLVSTLGLTEMLEEVTAAGSPYPTAMRRTAARFRQMSATSPKQFEGVLAGAGQHMQVWEGPKIERITAACDWEPEDFRREPCPTLYLCIPPEALDTYAPILRVVIGQHVRQLMRNHERRGPPILFLLDELPRLGQMQPIREALETGRSYGIKLWMFAQYPEQLTNAYPGFGEGMMESCDVRMYMAPTMKVAEMISTAFGDSLNVFGGTPKRVLDPTTILAPEHRESIFVLAAGEEPMILRKRYFHEQTVLPISERQPVSPAAPAPKRTVILPVQKQGGGNAPFVIAKPSGGASSQPAKSSPEQE</sequence>
<dbReference type="AlphaFoldDB" id="A0A327KL07"/>
<feature type="compositionally biased region" description="Polar residues" evidence="7">
    <location>
        <begin position="621"/>
        <end position="634"/>
    </location>
</feature>
<gene>
    <name evidence="8" type="ORF">CH338_10175</name>
</gene>
<dbReference type="InterPro" id="IPR051539">
    <property type="entry name" value="T4SS-coupling_protein"/>
</dbReference>
<keyword evidence="5" id="KW-1133">Transmembrane helix</keyword>
<keyword evidence="9" id="KW-1185">Reference proteome</keyword>
<keyword evidence="6" id="KW-0472">Membrane</keyword>
<organism evidence="8 9">
    <name type="scientific">Rhodoplanes elegans</name>
    <dbReference type="NCBI Taxonomy" id="29408"/>
    <lineage>
        <taxon>Bacteria</taxon>
        <taxon>Pseudomonadati</taxon>
        <taxon>Pseudomonadota</taxon>
        <taxon>Alphaproteobacteria</taxon>
        <taxon>Hyphomicrobiales</taxon>
        <taxon>Nitrobacteraceae</taxon>
        <taxon>Rhodoplanes</taxon>
    </lineage>
</organism>
<dbReference type="SUPFAM" id="SSF52540">
    <property type="entry name" value="P-loop containing nucleoside triphosphate hydrolases"/>
    <property type="match status" value="1"/>
</dbReference>
<dbReference type="CDD" id="cd01127">
    <property type="entry name" value="TrwB_TraG_TraD_VirD4"/>
    <property type="match status" value="1"/>
</dbReference>
<comment type="similarity">
    <text evidence="2">Belongs to the VirD4/TraG family.</text>
</comment>
<dbReference type="RefSeq" id="WP_111356988.1">
    <property type="nucleotide sequence ID" value="NZ_NHSK01000004.1"/>
</dbReference>
<evidence type="ECO:0000313" key="9">
    <source>
        <dbReference type="Proteomes" id="UP000248863"/>
    </source>
</evidence>
<dbReference type="Gene3D" id="3.40.50.300">
    <property type="entry name" value="P-loop containing nucleotide triphosphate hydrolases"/>
    <property type="match status" value="1"/>
</dbReference>
<comment type="caution">
    <text evidence="8">The sequence shown here is derived from an EMBL/GenBank/DDBJ whole genome shotgun (WGS) entry which is preliminary data.</text>
</comment>